<accession>A0ACC2ZV93</accession>
<dbReference type="EMBL" id="JAPDRQ010000249">
    <property type="protein sequence ID" value="KAJ9651551.1"/>
    <property type="molecule type" value="Genomic_DNA"/>
</dbReference>
<evidence type="ECO:0000313" key="2">
    <source>
        <dbReference type="Proteomes" id="UP001172386"/>
    </source>
</evidence>
<sequence length="207" mass="22751">MPPPGDYHADAVALHKYVMSKDQLQLMNNPQAVLDAIDDYVNNVKHLMIYSDKKLNATEKALATLDLKPKVLVELGGYVGKSAVAWGPMLMKLNTATDSTSSIGIRESGESLRRLKEEGIEHIDVLFLDHWEKFYVPDLRLCEELSLLKPGSVIVADNTDMPGAPDYLKYVEGGGEGGWKYRCESIEVGGSTKGPSIVHIAYCEATP</sequence>
<keyword evidence="2" id="KW-1185">Reference proteome</keyword>
<reference evidence="1" key="1">
    <citation type="submission" date="2022-10" db="EMBL/GenBank/DDBJ databases">
        <title>Culturing micro-colonial fungi from biological soil crusts in the Mojave desert and describing Neophaeococcomyces mojavensis, and introducing the new genera and species Taxawa tesnikishii.</title>
        <authorList>
            <person name="Kurbessoian T."/>
            <person name="Stajich J.E."/>
        </authorList>
    </citation>
    <scope>NUCLEOTIDE SEQUENCE</scope>
    <source>
        <strain evidence="1">JES_112</strain>
    </source>
</reference>
<comment type="caution">
    <text evidence="1">The sequence shown here is derived from an EMBL/GenBank/DDBJ whole genome shotgun (WGS) entry which is preliminary data.</text>
</comment>
<proteinExistence type="predicted"/>
<name>A0ACC2ZV93_9EURO</name>
<gene>
    <name evidence="1" type="ORF">H2198_009167</name>
</gene>
<protein>
    <submittedName>
        <fullName evidence="1">Uncharacterized protein</fullName>
    </submittedName>
</protein>
<dbReference type="Proteomes" id="UP001172386">
    <property type="component" value="Unassembled WGS sequence"/>
</dbReference>
<organism evidence="1 2">
    <name type="scientific">Neophaeococcomyces mojaviensis</name>
    <dbReference type="NCBI Taxonomy" id="3383035"/>
    <lineage>
        <taxon>Eukaryota</taxon>
        <taxon>Fungi</taxon>
        <taxon>Dikarya</taxon>
        <taxon>Ascomycota</taxon>
        <taxon>Pezizomycotina</taxon>
        <taxon>Eurotiomycetes</taxon>
        <taxon>Chaetothyriomycetidae</taxon>
        <taxon>Chaetothyriales</taxon>
        <taxon>Chaetothyriales incertae sedis</taxon>
        <taxon>Neophaeococcomyces</taxon>
    </lineage>
</organism>
<evidence type="ECO:0000313" key="1">
    <source>
        <dbReference type="EMBL" id="KAJ9651551.1"/>
    </source>
</evidence>